<sequence length="371" mass="39029">MSSVALSRLLAFVAASASLALAQDPTSTPTPLADKHFNYPDQVPYQADPDNGVRGTQSGFNICNSTTQNQDSLCQTAFLDFLDDFCLWSAPKPDSTIGETEHEEVAWCTQPKHGTRLIPAGALQGVQFIKTPGYLQVTGFIDQTKINLQADDFGGELDPHGADLRGNPLGGLVYSNNLPSKSGDNNTYTQVIEWHNFMGSNQFCMKVCDPADPQAPQLCQHIYDRIGVQYNCPSQPTNGTFEVCEGENQDPPGIFTSNGQVMTYTQPPESLGAITIQPYTVRMPASSNCVTFQSSDLYKALPTPSGASSASGASAIGTGASGRPVSGSATRTGSGAGPTATGAADTNAANTLKISAFATVFGALFAAAFLS</sequence>
<protein>
    <recommendedName>
        <fullName evidence="5">Macrofage activating glycoprotein</fullName>
    </recommendedName>
</protein>
<feature type="chain" id="PRO_5045787825" description="Macrofage activating glycoprotein" evidence="2">
    <location>
        <begin position="23"/>
        <end position="371"/>
    </location>
</feature>
<evidence type="ECO:0000313" key="3">
    <source>
        <dbReference type="EMBL" id="CAL1717466.1"/>
    </source>
</evidence>
<evidence type="ECO:0008006" key="5">
    <source>
        <dbReference type="Google" id="ProtNLM"/>
    </source>
</evidence>
<proteinExistence type="predicted"/>
<dbReference type="Proteomes" id="UP001497453">
    <property type="component" value="Chromosome 9"/>
</dbReference>
<feature type="signal peptide" evidence="2">
    <location>
        <begin position="1"/>
        <end position="22"/>
    </location>
</feature>
<keyword evidence="4" id="KW-1185">Reference proteome</keyword>
<dbReference type="EMBL" id="OZ037952">
    <property type="protein sequence ID" value="CAL1717466.1"/>
    <property type="molecule type" value="Genomic_DNA"/>
</dbReference>
<keyword evidence="2" id="KW-0732">Signal</keyword>
<evidence type="ECO:0000256" key="2">
    <source>
        <dbReference type="SAM" id="SignalP"/>
    </source>
</evidence>
<reference evidence="4" key="1">
    <citation type="submission" date="2024-04" db="EMBL/GenBank/DDBJ databases">
        <authorList>
            <person name="Shaw F."/>
            <person name="Minotto A."/>
        </authorList>
    </citation>
    <scope>NUCLEOTIDE SEQUENCE [LARGE SCALE GENOMIC DNA]</scope>
</reference>
<feature type="region of interest" description="Disordered" evidence="1">
    <location>
        <begin position="309"/>
        <end position="342"/>
    </location>
</feature>
<evidence type="ECO:0000313" key="4">
    <source>
        <dbReference type="Proteomes" id="UP001497453"/>
    </source>
</evidence>
<evidence type="ECO:0000256" key="1">
    <source>
        <dbReference type="SAM" id="MobiDB-lite"/>
    </source>
</evidence>
<name>A0ABP1EBS8_9APHY</name>
<organism evidence="3 4">
    <name type="scientific">Somion occarium</name>
    <dbReference type="NCBI Taxonomy" id="3059160"/>
    <lineage>
        <taxon>Eukaryota</taxon>
        <taxon>Fungi</taxon>
        <taxon>Dikarya</taxon>
        <taxon>Basidiomycota</taxon>
        <taxon>Agaricomycotina</taxon>
        <taxon>Agaricomycetes</taxon>
        <taxon>Polyporales</taxon>
        <taxon>Cerrenaceae</taxon>
        <taxon>Somion</taxon>
    </lineage>
</organism>
<accession>A0ABP1EBS8</accession>
<gene>
    <name evidence="3" type="ORF">GFSPODELE1_LOCUS11237</name>
</gene>